<dbReference type="EMBL" id="CP035945">
    <property type="protein sequence ID" value="QBE97249.1"/>
    <property type="molecule type" value="Genomic_DNA"/>
</dbReference>
<reference evidence="2 3" key="1">
    <citation type="submission" date="2019-01" db="EMBL/GenBank/DDBJ databases">
        <title>PMF-metabolizing Aryl O-demethylase.</title>
        <authorList>
            <person name="Kim M."/>
        </authorList>
    </citation>
    <scope>NUCLEOTIDE SEQUENCE [LARGE SCALE GENOMIC DNA]</scope>
    <source>
        <strain evidence="2 3">PMF1</strain>
    </source>
</reference>
<name>A0A4P6LYI1_9FIRM</name>
<dbReference type="Proteomes" id="UP000289794">
    <property type="component" value="Chromosome"/>
</dbReference>
<protein>
    <submittedName>
        <fullName evidence="2">Uncharacterized protein</fullName>
    </submittedName>
</protein>
<gene>
    <name evidence="2" type="ORF">PMF13cell1_02805</name>
</gene>
<organism evidence="2 3">
    <name type="scientific">Blautia producta</name>
    <dbReference type="NCBI Taxonomy" id="33035"/>
    <lineage>
        <taxon>Bacteria</taxon>
        <taxon>Bacillati</taxon>
        <taxon>Bacillota</taxon>
        <taxon>Clostridia</taxon>
        <taxon>Lachnospirales</taxon>
        <taxon>Lachnospiraceae</taxon>
        <taxon>Blautia</taxon>
    </lineage>
</organism>
<evidence type="ECO:0000313" key="2">
    <source>
        <dbReference type="EMBL" id="QBE97249.1"/>
    </source>
</evidence>
<dbReference type="KEGG" id="bpro:PMF13cell1_02805"/>
<feature type="region of interest" description="Disordered" evidence="1">
    <location>
        <begin position="1"/>
        <end position="39"/>
    </location>
</feature>
<sequence>MAKAGMKRPDPKGQQSKESDQVLRIRSRLHTGDRVQPLK</sequence>
<accession>A0A4P6LYI1</accession>
<dbReference type="AlphaFoldDB" id="A0A4P6LYI1"/>
<evidence type="ECO:0000313" key="3">
    <source>
        <dbReference type="Proteomes" id="UP000289794"/>
    </source>
</evidence>
<evidence type="ECO:0000256" key="1">
    <source>
        <dbReference type="SAM" id="MobiDB-lite"/>
    </source>
</evidence>
<proteinExistence type="predicted"/>
<feature type="compositionally biased region" description="Basic and acidic residues" evidence="1">
    <location>
        <begin position="7"/>
        <end position="23"/>
    </location>
</feature>